<keyword evidence="2" id="KW-0805">Transcription regulation</keyword>
<dbReference type="InterPro" id="IPR014284">
    <property type="entry name" value="RNA_pol_sigma-70_dom"/>
</dbReference>
<dbReference type="SUPFAM" id="SSF88659">
    <property type="entry name" value="Sigma3 and sigma4 domains of RNA polymerase sigma factors"/>
    <property type="match status" value="1"/>
</dbReference>
<organism evidence="7 8">
    <name type="scientific">Terribacillus saccharophilus</name>
    <dbReference type="NCBI Taxonomy" id="361277"/>
    <lineage>
        <taxon>Bacteria</taxon>
        <taxon>Bacillati</taxon>
        <taxon>Bacillota</taxon>
        <taxon>Bacilli</taxon>
        <taxon>Bacillales</taxon>
        <taxon>Bacillaceae</taxon>
        <taxon>Terribacillus</taxon>
    </lineage>
</organism>
<keyword evidence="3" id="KW-0731">Sigma factor</keyword>
<keyword evidence="8" id="KW-1185">Reference proteome</keyword>
<dbReference type="PANTHER" id="PTHR43133">
    <property type="entry name" value="RNA POLYMERASE ECF-TYPE SIGMA FACTO"/>
    <property type="match status" value="1"/>
</dbReference>
<evidence type="ECO:0000313" key="8">
    <source>
        <dbReference type="Proteomes" id="UP000216852"/>
    </source>
</evidence>
<dbReference type="PANTHER" id="PTHR43133:SF8">
    <property type="entry name" value="RNA POLYMERASE SIGMA FACTOR HI_1459-RELATED"/>
    <property type="match status" value="1"/>
</dbReference>
<protein>
    <recommendedName>
        <fullName evidence="6">RNA polymerase sigma-70 region 2 domain-containing protein</fullName>
    </recommendedName>
</protein>
<dbReference type="Gene3D" id="1.10.1740.10">
    <property type="match status" value="1"/>
</dbReference>
<gene>
    <name evidence="7" type="ORF">CHH48_08210</name>
</gene>
<dbReference type="SUPFAM" id="SSF88946">
    <property type="entry name" value="Sigma2 domain of RNA polymerase sigma factors"/>
    <property type="match status" value="1"/>
</dbReference>
<evidence type="ECO:0000259" key="6">
    <source>
        <dbReference type="Pfam" id="PF04542"/>
    </source>
</evidence>
<proteinExistence type="inferred from homology"/>
<evidence type="ECO:0000313" key="7">
    <source>
        <dbReference type="EMBL" id="PAE00278.1"/>
    </source>
</evidence>
<dbReference type="NCBIfam" id="TIGR02937">
    <property type="entry name" value="sigma70-ECF"/>
    <property type="match status" value="1"/>
</dbReference>
<evidence type="ECO:0000256" key="5">
    <source>
        <dbReference type="ARBA" id="ARBA00023163"/>
    </source>
</evidence>
<dbReference type="Proteomes" id="UP000216852">
    <property type="component" value="Unassembled WGS sequence"/>
</dbReference>
<dbReference type="Pfam" id="PF04542">
    <property type="entry name" value="Sigma70_r2"/>
    <property type="match status" value="1"/>
</dbReference>
<reference evidence="7 8" key="1">
    <citation type="submission" date="2017-07" db="EMBL/GenBank/DDBJ databases">
        <title>Isolation and whole genome analysis of endospore-forming bacteria from heroin.</title>
        <authorList>
            <person name="Kalinowski J."/>
            <person name="Ahrens B."/>
            <person name="Al-Dilaimi A."/>
            <person name="Winkler A."/>
            <person name="Wibberg D."/>
            <person name="Schleenbecker U."/>
            <person name="Ruckert C."/>
            <person name="Wolfel R."/>
            <person name="Grass G."/>
        </authorList>
    </citation>
    <scope>NUCLEOTIDE SEQUENCE [LARGE SCALE GENOMIC DNA]</scope>
    <source>
        <strain evidence="7 8">7517-1</strain>
    </source>
</reference>
<evidence type="ECO:0000256" key="3">
    <source>
        <dbReference type="ARBA" id="ARBA00023082"/>
    </source>
</evidence>
<dbReference type="InterPro" id="IPR036388">
    <property type="entry name" value="WH-like_DNA-bd_sf"/>
</dbReference>
<dbReference type="InterPro" id="IPR007627">
    <property type="entry name" value="RNA_pol_sigma70_r2"/>
</dbReference>
<dbReference type="EMBL" id="NPBJ01000015">
    <property type="protein sequence ID" value="PAE00278.1"/>
    <property type="molecule type" value="Genomic_DNA"/>
</dbReference>
<sequence>MISCSAHKNLREKIPMSDIRNIDFHTILEQYKNMIHYHIHRLGIRDTHDEFLQEGVMALFFAYNGYDESKGTFDSYASHMIRHRLIDYLRKIIREQEKTDLIINEAHTKEVIQQEIDLIEKQEFWKRVKHTLTDKQWKWVYWYIIHGYAVKEIAAIESTTEDAVKNWGKEVKRKLRDSAFIQECRKK</sequence>
<dbReference type="Gene3D" id="1.10.10.10">
    <property type="entry name" value="Winged helix-like DNA-binding domain superfamily/Winged helix DNA-binding domain"/>
    <property type="match status" value="1"/>
</dbReference>
<comment type="similarity">
    <text evidence="1">Belongs to the sigma-70 factor family. ECF subfamily.</text>
</comment>
<name>A0ABX4GZJ3_9BACI</name>
<dbReference type="InterPro" id="IPR039425">
    <property type="entry name" value="RNA_pol_sigma-70-like"/>
</dbReference>
<accession>A0ABX4GZJ3</accession>
<comment type="caution">
    <text evidence="7">The sequence shown here is derived from an EMBL/GenBank/DDBJ whole genome shotgun (WGS) entry which is preliminary data.</text>
</comment>
<feature type="domain" description="RNA polymerase sigma-70 region 2" evidence="6">
    <location>
        <begin position="28"/>
        <end position="91"/>
    </location>
</feature>
<keyword evidence="5" id="KW-0804">Transcription</keyword>
<evidence type="ECO:0000256" key="1">
    <source>
        <dbReference type="ARBA" id="ARBA00010641"/>
    </source>
</evidence>
<dbReference type="InterPro" id="IPR013324">
    <property type="entry name" value="RNA_pol_sigma_r3/r4-like"/>
</dbReference>
<keyword evidence="4" id="KW-0238">DNA-binding</keyword>
<evidence type="ECO:0000256" key="4">
    <source>
        <dbReference type="ARBA" id="ARBA00023125"/>
    </source>
</evidence>
<evidence type="ECO:0000256" key="2">
    <source>
        <dbReference type="ARBA" id="ARBA00023015"/>
    </source>
</evidence>
<dbReference type="InterPro" id="IPR013325">
    <property type="entry name" value="RNA_pol_sigma_r2"/>
</dbReference>